<organism evidence="9 10">
    <name type="scientific">Jeotgalibaca ciconiae</name>
    <dbReference type="NCBI Taxonomy" id="2496265"/>
    <lineage>
        <taxon>Bacteria</taxon>
        <taxon>Bacillati</taxon>
        <taxon>Bacillota</taxon>
        <taxon>Bacilli</taxon>
        <taxon>Lactobacillales</taxon>
        <taxon>Carnobacteriaceae</taxon>
        <taxon>Jeotgalibaca</taxon>
    </lineage>
</organism>
<dbReference type="NCBIfam" id="TIGR01887">
    <property type="entry name" value="dipeptidaselike"/>
    <property type="match status" value="1"/>
</dbReference>
<evidence type="ECO:0000256" key="6">
    <source>
        <dbReference type="ARBA" id="ARBA00022833"/>
    </source>
</evidence>
<evidence type="ECO:0000313" key="9">
    <source>
        <dbReference type="EMBL" id="AZP04832.1"/>
    </source>
</evidence>
<dbReference type="SUPFAM" id="SSF55031">
    <property type="entry name" value="Bacterial exopeptidase dimerisation domain"/>
    <property type="match status" value="1"/>
</dbReference>
<gene>
    <name evidence="9" type="ORF">EJN90_09380</name>
</gene>
<keyword evidence="3" id="KW-0645">Protease</keyword>
<dbReference type="Gene3D" id="3.40.630.10">
    <property type="entry name" value="Zn peptidases"/>
    <property type="match status" value="1"/>
</dbReference>
<dbReference type="GO" id="GO:0006508">
    <property type="term" value="P:proteolysis"/>
    <property type="evidence" value="ECO:0007669"/>
    <property type="project" value="UniProtKB-KW"/>
</dbReference>
<dbReference type="Gene3D" id="3.30.70.360">
    <property type="match status" value="2"/>
</dbReference>
<evidence type="ECO:0000256" key="1">
    <source>
        <dbReference type="ARBA" id="ARBA00001947"/>
    </source>
</evidence>
<evidence type="ECO:0000256" key="8">
    <source>
        <dbReference type="ARBA" id="ARBA00023049"/>
    </source>
</evidence>
<evidence type="ECO:0000256" key="4">
    <source>
        <dbReference type="ARBA" id="ARBA00022723"/>
    </source>
</evidence>
<dbReference type="GO" id="GO:0006526">
    <property type="term" value="P:L-arginine biosynthetic process"/>
    <property type="evidence" value="ECO:0007669"/>
    <property type="project" value="TreeGrafter"/>
</dbReference>
<evidence type="ECO:0000256" key="7">
    <source>
        <dbReference type="ARBA" id="ARBA00022997"/>
    </source>
</evidence>
<dbReference type="InterPro" id="IPR036264">
    <property type="entry name" value="Bact_exopeptidase_dim_dom"/>
</dbReference>
<comment type="cofactor">
    <cofactor evidence="1">
        <name>Zn(2+)</name>
        <dbReference type="ChEBI" id="CHEBI:29105"/>
    </cofactor>
</comment>
<dbReference type="GO" id="GO:0008777">
    <property type="term" value="F:acetylornithine deacetylase activity"/>
    <property type="evidence" value="ECO:0007669"/>
    <property type="project" value="TreeGrafter"/>
</dbReference>
<keyword evidence="7" id="KW-0224">Dipeptidase</keyword>
<dbReference type="Proteomes" id="UP000273326">
    <property type="component" value="Chromosome"/>
</dbReference>
<sequence length="461" mass="52382">MEEIKNRIKHYKEEMIEDLEKLVSIPSIRNSSSSSRDAPFGQDIREAFDEFIKIGERSGLKVQEFDGYACHIEYGEQREYVGALGHLDVVSAGDHALWDSDPFTLTQRNGLLFGRGVNDDKGPLLAAFYALKIIKDMEIPLGYSIRIIAGGAEETTWECMDHYFKHNEQPIMGFSPDGNFPIVNGEKGILQFHVNFSNQKTKKHHVISKVHCTEERNFVCDFVEIQMDHVEEAVLRPYLLSADEVQIKNNSARIIYRGERSLSRNPQRGKNALWKLAKDLQDFPFSQVGMNQLLHYIDKYFINDFYGIKLGIHFEDEEMGSTSICPMSITLDESHFNLNVDYRYPKGVDKNQVISHLKKQASQYQGEVIPFNEKNLLFVQEDSPLIVALKKAYQSVIGEEAEVLTKGGASYARTLKNGVAFGATFEGENPKPHMPNEQMPVESLLKACEIYVHAFIELAGN</sequence>
<accession>A0A3Q9BMZ5</accession>
<dbReference type="InterPro" id="IPR050072">
    <property type="entry name" value="Peptidase_M20A"/>
</dbReference>
<dbReference type="GO" id="GO:0008270">
    <property type="term" value="F:zinc ion binding"/>
    <property type="evidence" value="ECO:0007669"/>
    <property type="project" value="InterPro"/>
</dbReference>
<proteinExistence type="inferred from homology"/>
<dbReference type="AlphaFoldDB" id="A0A3Q9BMZ5"/>
<dbReference type="OrthoDB" id="9761532at2"/>
<dbReference type="InterPro" id="IPR002933">
    <property type="entry name" value="Peptidase_M20"/>
</dbReference>
<dbReference type="GO" id="GO:0016805">
    <property type="term" value="F:dipeptidase activity"/>
    <property type="evidence" value="ECO:0007669"/>
    <property type="project" value="UniProtKB-KW"/>
</dbReference>
<dbReference type="GO" id="GO:0008237">
    <property type="term" value="F:metallopeptidase activity"/>
    <property type="evidence" value="ECO:0007669"/>
    <property type="project" value="UniProtKB-KW"/>
</dbReference>
<dbReference type="KEGG" id="jeh:EJN90_09380"/>
<comment type="similarity">
    <text evidence="2">Belongs to the peptidase M20A family.</text>
</comment>
<dbReference type="PANTHER" id="PTHR43808:SF31">
    <property type="entry name" value="N-ACETYL-L-CITRULLINE DEACETYLASE"/>
    <property type="match status" value="1"/>
</dbReference>
<dbReference type="EMBL" id="CP034465">
    <property type="protein sequence ID" value="AZP04832.1"/>
    <property type="molecule type" value="Genomic_DNA"/>
</dbReference>
<evidence type="ECO:0000256" key="3">
    <source>
        <dbReference type="ARBA" id="ARBA00022670"/>
    </source>
</evidence>
<dbReference type="RefSeq" id="WP_126110619.1">
    <property type="nucleotide sequence ID" value="NZ_CP034465.1"/>
</dbReference>
<dbReference type="SUPFAM" id="SSF53187">
    <property type="entry name" value="Zn-dependent exopeptidases"/>
    <property type="match status" value="1"/>
</dbReference>
<evidence type="ECO:0000313" key="10">
    <source>
        <dbReference type="Proteomes" id="UP000273326"/>
    </source>
</evidence>
<name>A0A3Q9BMZ5_9LACT</name>
<evidence type="ECO:0000256" key="5">
    <source>
        <dbReference type="ARBA" id="ARBA00022801"/>
    </source>
</evidence>
<keyword evidence="5" id="KW-0378">Hydrolase</keyword>
<protein>
    <submittedName>
        <fullName evidence="9">M20 family peptidase</fullName>
    </submittedName>
</protein>
<evidence type="ECO:0000256" key="2">
    <source>
        <dbReference type="ARBA" id="ARBA00006247"/>
    </source>
</evidence>
<keyword evidence="8" id="KW-0482">Metalloprotease</keyword>
<keyword evidence="6" id="KW-0862">Zinc</keyword>
<dbReference type="InterPro" id="IPR010964">
    <property type="entry name" value="M20A_pepV-rel"/>
</dbReference>
<keyword evidence="4" id="KW-0479">Metal-binding</keyword>
<reference evidence="10" key="1">
    <citation type="submission" date="2018-12" db="EMBL/GenBank/DDBJ databases">
        <title>Complete genome sequencing of Jeotgalibaca sp. H21T32.</title>
        <authorList>
            <person name="Bae J.-W."/>
            <person name="Lee S.-Y."/>
        </authorList>
    </citation>
    <scope>NUCLEOTIDE SEQUENCE [LARGE SCALE GENOMIC DNA]</scope>
    <source>
        <strain evidence="10">H21T32</strain>
    </source>
</reference>
<dbReference type="Pfam" id="PF01546">
    <property type="entry name" value="Peptidase_M20"/>
    <property type="match status" value="1"/>
</dbReference>
<dbReference type="PANTHER" id="PTHR43808">
    <property type="entry name" value="ACETYLORNITHINE DEACETYLASE"/>
    <property type="match status" value="1"/>
</dbReference>
<keyword evidence="10" id="KW-1185">Reference proteome</keyword>